<keyword evidence="13" id="KW-0675">Receptor</keyword>
<dbReference type="Pfam" id="PF00593">
    <property type="entry name" value="TonB_dep_Rec_b-barrel"/>
    <property type="match status" value="1"/>
</dbReference>
<evidence type="ECO:0000256" key="4">
    <source>
        <dbReference type="ARBA" id="ARBA00022692"/>
    </source>
</evidence>
<dbReference type="InterPro" id="IPR037066">
    <property type="entry name" value="Plug_dom_sf"/>
</dbReference>
<keyword evidence="2 8" id="KW-0813">Transport</keyword>
<dbReference type="OrthoDB" id="1109428at2"/>
<dbReference type="GO" id="GO:0009279">
    <property type="term" value="C:cell outer membrane"/>
    <property type="evidence" value="ECO:0007669"/>
    <property type="project" value="UniProtKB-SubCell"/>
</dbReference>
<keyword evidence="10" id="KW-0732">Signal</keyword>
<dbReference type="EMBL" id="VZAD01000072">
    <property type="protein sequence ID" value="MQP12175.1"/>
    <property type="molecule type" value="Genomic_DNA"/>
</dbReference>
<dbReference type="NCBIfam" id="TIGR04057">
    <property type="entry name" value="SusC_RagA_signa"/>
    <property type="match status" value="1"/>
</dbReference>
<keyword evidence="5 9" id="KW-0798">TonB box</keyword>
<evidence type="ECO:0000313" key="14">
    <source>
        <dbReference type="Proteomes" id="UP000384372"/>
    </source>
</evidence>
<dbReference type="Gene3D" id="2.60.40.1120">
    <property type="entry name" value="Carboxypeptidase-like, regulatory domain"/>
    <property type="match status" value="1"/>
</dbReference>
<evidence type="ECO:0000256" key="5">
    <source>
        <dbReference type="ARBA" id="ARBA00023077"/>
    </source>
</evidence>
<feature type="chain" id="PRO_5025350065" evidence="10">
    <location>
        <begin position="22"/>
        <end position="1043"/>
    </location>
</feature>
<keyword evidence="4 8" id="KW-0812">Transmembrane</keyword>
<sequence>MKPTRLLMVMLTLFVATIMQAQQITCKGNIADVSGEPIIGASVVVKGTSQGTVSDLDGNFTIQANPNTTLVVSYIGYVTQEVKASDKLKITLKEDSRTLEDVVVVGYGVQKKSVVTASIAKVSADDLDGKAAVRVDNALKGLASGVTVTSSSGQPGAASQVRIRGIGTINNSNPLYIVDGMPIEGGIDYLNPSDIESIEVLKDAASGAIYGTRAANGVILVTTKGGEKGRVHVNYNFSYGWQNPWKHRDVLNATEYAVMMNEGLVNAGQAPIYADPYQYGKGTDWQDEVFNDNAGVVNHEVNVSGASDKINYYLSMGYYHQDGIVGGNYDRSNYSRLSLRSNTSYTLFDDTKDRDWLNKLQISANISYSRVKSKAIDANSQYGSPLGSALYLSPILTPTVSGAAAEAQSNLYGEQYMLYDGAGRMYTVPGSSYQEMNNPLAMLSLPGDLGWSHKFVANFSADLNIGYGVKYRISYGADLGFWGSDGYTPLYYLSGNNKATITNAHQSSNRGTVWQLENVLTWDKTFNKHTINLVAGQSAMQNTGMNLYGALQNLKDINKPFMNNTSAAQSRGEMSASGGPAYEHTLSSYFFRASYNYDERYMAQFTVRRDGSSRFGANNRYATFPSFSLGWNVINEPYFKAPDWLSNLKIRGSWGKNGNDNIGDFTYAAWTASPYNTILGKGETVVNGVQAGSLANPDLKWEESEQTDLGIDLGFFKNALTFSLDYYIKKTNGMIISMPIPNYVGAGAPLGNVGDMENKGLELEASYKWNIGKAKFHAKANASYLKNKLKNLGNTSGFLELGSMQNTGTITRGSNNEPFPYFYGYKTAGIFQTMDEVKAWVNKDGELLQPKAVPGDVRFVDVDGNGAIDAADRTKIGKGMPDWTFGFTLNAEYKGFDFMMMWQGTAGNDIFDATRRTDVQPANLPSYLLNRWTGPGTSNKYPRFVINDGTNWQSSDLYITDGSYIRLKNIQLGYTLPQFITKKFFVNKLRLFVAAENLLTLTKYAGFDPEISSGDSTGATSLGVDYGVYPQSRTITVGFNLGF</sequence>
<dbReference type="Pfam" id="PF13715">
    <property type="entry name" value="CarbopepD_reg_2"/>
    <property type="match status" value="1"/>
</dbReference>
<dbReference type="InterPro" id="IPR008969">
    <property type="entry name" value="CarboxyPept-like_regulatory"/>
</dbReference>
<dbReference type="InterPro" id="IPR039426">
    <property type="entry name" value="TonB-dep_rcpt-like"/>
</dbReference>
<organism evidence="13 14">
    <name type="scientific">Segatella copri</name>
    <dbReference type="NCBI Taxonomy" id="165179"/>
    <lineage>
        <taxon>Bacteria</taxon>
        <taxon>Pseudomonadati</taxon>
        <taxon>Bacteroidota</taxon>
        <taxon>Bacteroidia</taxon>
        <taxon>Bacteroidales</taxon>
        <taxon>Prevotellaceae</taxon>
        <taxon>Segatella</taxon>
    </lineage>
</organism>
<dbReference type="InterPro" id="IPR000531">
    <property type="entry name" value="Beta-barrel_TonB"/>
</dbReference>
<dbReference type="RefSeq" id="WP_158463822.1">
    <property type="nucleotide sequence ID" value="NZ_VZAD01000072.1"/>
</dbReference>
<dbReference type="InterPro" id="IPR012910">
    <property type="entry name" value="Plug_dom"/>
</dbReference>
<keyword evidence="14" id="KW-1185">Reference proteome</keyword>
<evidence type="ECO:0000256" key="9">
    <source>
        <dbReference type="RuleBase" id="RU003357"/>
    </source>
</evidence>
<name>A0A6A7WCP3_9BACT</name>
<evidence type="ECO:0000259" key="12">
    <source>
        <dbReference type="Pfam" id="PF07715"/>
    </source>
</evidence>
<evidence type="ECO:0000256" key="3">
    <source>
        <dbReference type="ARBA" id="ARBA00022452"/>
    </source>
</evidence>
<dbReference type="PROSITE" id="PS52016">
    <property type="entry name" value="TONB_DEPENDENT_REC_3"/>
    <property type="match status" value="1"/>
</dbReference>
<accession>A0A6A7WCP3</accession>
<dbReference type="InterPro" id="IPR023997">
    <property type="entry name" value="TonB-dep_OMP_SusC/RagA_CS"/>
</dbReference>
<evidence type="ECO:0000256" key="8">
    <source>
        <dbReference type="PROSITE-ProRule" id="PRU01360"/>
    </source>
</evidence>
<keyword evidence="6 8" id="KW-0472">Membrane</keyword>
<dbReference type="InterPro" id="IPR036942">
    <property type="entry name" value="Beta-barrel_TonB_sf"/>
</dbReference>
<evidence type="ECO:0000259" key="11">
    <source>
        <dbReference type="Pfam" id="PF00593"/>
    </source>
</evidence>
<evidence type="ECO:0000313" key="13">
    <source>
        <dbReference type="EMBL" id="MQP12175.1"/>
    </source>
</evidence>
<evidence type="ECO:0000256" key="2">
    <source>
        <dbReference type="ARBA" id="ARBA00022448"/>
    </source>
</evidence>
<gene>
    <name evidence="13" type="ORF">F7D20_09455</name>
</gene>
<dbReference type="Gene3D" id="2.170.130.10">
    <property type="entry name" value="TonB-dependent receptor, plug domain"/>
    <property type="match status" value="1"/>
</dbReference>
<dbReference type="InterPro" id="IPR023996">
    <property type="entry name" value="TonB-dep_OMP_SusC/RagA"/>
</dbReference>
<evidence type="ECO:0000256" key="7">
    <source>
        <dbReference type="ARBA" id="ARBA00023237"/>
    </source>
</evidence>
<keyword evidence="7 8" id="KW-0998">Cell outer membrane</keyword>
<feature type="signal peptide" evidence="10">
    <location>
        <begin position="1"/>
        <end position="21"/>
    </location>
</feature>
<evidence type="ECO:0000256" key="6">
    <source>
        <dbReference type="ARBA" id="ARBA00023136"/>
    </source>
</evidence>
<dbReference type="SUPFAM" id="SSF49464">
    <property type="entry name" value="Carboxypeptidase regulatory domain-like"/>
    <property type="match status" value="1"/>
</dbReference>
<evidence type="ECO:0000256" key="10">
    <source>
        <dbReference type="SAM" id="SignalP"/>
    </source>
</evidence>
<feature type="domain" description="TonB-dependent receptor plug" evidence="12">
    <location>
        <begin position="114"/>
        <end position="218"/>
    </location>
</feature>
<dbReference type="SUPFAM" id="SSF56935">
    <property type="entry name" value="Porins"/>
    <property type="match status" value="1"/>
</dbReference>
<proteinExistence type="inferred from homology"/>
<feature type="domain" description="TonB-dependent receptor-like beta-barrel" evidence="11">
    <location>
        <begin position="449"/>
        <end position="998"/>
    </location>
</feature>
<dbReference type="Gene3D" id="2.40.170.20">
    <property type="entry name" value="TonB-dependent receptor, beta-barrel domain"/>
    <property type="match status" value="1"/>
</dbReference>
<dbReference type="Pfam" id="PF07715">
    <property type="entry name" value="Plug"/>
    <property type="match status" value="1"/>
</dbReference>
<comment type="subcellular location">
    <subcellularLocation>
        <location evidence="1 8">Cell outer membrane</location>
        <topology evidence="1 8">Multi-pass membrane protein</topology>
    </subcellularLocation>
</comment>
<dbReference type="Proteomes" id="UP000384372">
    <property type="component" value="Unassembled WGS sequence"/>
</dbReference>
<keyword evidence="3 8" id="KW-1134">Transmembrane beta strand</keyword>
<comment type="similarity">
    <text evidence="8 9">Belongs to the TonB-dependent receptor family.</text>
</comment>
<dbReference type="AlphaFoldDB" id="A0A6A7WCP3"/>
<evidence type="ECO:0000256" key="1">
    <source>
        <dbReference type="ARBA" id="ARBA00004571"/>
    </source>
</evidence>
<protein>
    <submittedName>
        <fullName evidence="13">TonB-dependent receptor</fullName>
    </submittedName>
</protein>
<comment type="caution">
    <text evidence="13">The sequence shown here is derived from an EMBL/GenBank/DDBJ whole genome shotgun (WGS) entry which is preliminary data.</text>
</comment>
<reference evidence="13 14" key="1">
    <citation type="submission" date="2019-09" db="EMBL/GenBank/DDBJ databases">
        <title>Distinct polysaccharide growth profiles of human intestinal Prevotella copri isolates.</title>
        <authorList>
            <person name="Fehlner-Peach H."/>
            <person name="Magnabosco C."/>
            <person name="Raghavan V."/>
            <person name="Scher J.U."/>
            <person name="Tett A."/>
            <person name="Cox L.M."/>
            <person name="Gottsegen C."/>
            <person name="Watters A."/>
            <person name="Wiltshire- Gordon J.D."/>
            <person name="Segata N."/>
            <person name="Bonneau R."/>
            <person name="Littman D.R."/>
        </authorList>
    </citation>
    <scope>NUCLEOTIDE SEQUENCE [LARGE SCALE GENOMIC DNA]</scope>
    <source>
        <strain evidence="14">iAQ1173</strain>
    </source>
</reference>
<dbReference type="NCBIfam" id="TIGR04056">
    <property type="entry name" value="OMP_RagA_SusC"/>
    <property type="match status" value="1"/>
</dbReference>
<dbReference type="FunFam" id="2.60.40.1120:FF:000003">
    <property type="entry name" value="Outer membrane protein Omp121"/>
    <property type="match status" value="1"/>
</dbReference>